<comment type="similarity">
    <text evidence="2">Belongs to the metallo-beta-lactamase superfamily. RNA-metabolizing metallo-beta-lactamase-like family. CPSF2/YSH1 subfamily.</text>
</comment>
<dbReference type="GO" id="GO:0003723">
    <property type="term" value="F:RNA binding"/>
    <property type="evidence" value="ECO:0007669"/>
    <property type="project" value="TreeGrafter"/>
</dbReference>
<dbReference type="InterPro" id="IPR011108">
    <property type="entry name" value="RMMBL"/>
</dbReference>
<feature type="region of interest" description="Disordered" evidence="12">
    <location>
        <begin position="602"/>
        <end position="631"/>
    </location>
</feature>
<dbReference type="InterPro" id="IPR036866">
    <property type="entry name" value="RibonucZ/Hydroxyglut_hydro"/>
</dbReference>
<dbReference type="PANTHER" id="PTHR11203:SF11">
    <property type="entry name" value="CLEAVAGE AND POLYADENYLATION SPECIFICITY FACTOR SUBUNIT 3"/>
    <property type="match status" value="1"/>
</dbReference>
<evidence type="ECO:0000256" key="12">
    <source>
        <dbReference type="SAM" id="MobiDB-lite"/>
    </source>
</evidence>
<protein>
    <recommendedName>
        <fullName evidence="3">Endoribonuclease YSH1</fullName>
    </recommendedName>
    <alternativeName>
        <fullName evidence="10">Endoribonuclease ysh1</fullName>
    </alternativeName>
    <alternativeName>
        <fullName evidence="9 11">mRNA 3'-end-processing protein YSH1</fullName>
    </alternativeName>
</protein>
<evidence type="ECO:0000256" key="4">
    <source>
        <dbReference type="ARBA" id="ARBA00022664"/>
    </source>
</evidence>
<feature type="domain" description="Metallo-beta-lactamase" evidence="13">
    <location>
        <begin position="19"/>
        <end position="232"/>
    </location>
</feature>
<dbReference type="GO" id="GO:0005847">
    <property type="term" value="C:mRNA cleavage and polyadenylation specificity factor complex"/>
    <property type="evidence" value="ECO:0007669"/>
    <property type="project" value="TreeGrafter"/>
</dbReference>
<dbReference type="SMART" id="SM01027">
    <property type="entry name" value="Beta-Casp"/>
    <property type="match status" value="1"/>
</dbReference>
<feature type="region of interest" description="Disordered" evidence="12">
    <location>
        <begin position="723"/>
        <end position="813"/>
    </location>
</feature>
<dbReference type="Gene3D" id="3.60.15.10">
    <property type="entry name" value="Ribonuclease Z/Hydroxyacylglutathione hydrolase-like"/>
    <property type="match status" value="1"/>
</dbReference>
<evidence type="ECO:0000256" key="2">
    <source>
        <dbReference type="ARBA" id="ARBA00010624"/>
    </source>
</evidence>
<keyword evidence="5" id="KW-0540">Nuclease</keyword>
<dbReference type="AlphaFoldDB" id="A0A5C3KH11"/>
<keyword evidence="7" id="KW-0378">Hydrolase</keyword>
<evidence type="ECO:0000256" key="9">
    <source>
        <dbReference type="ARBA" id="ARBA00032592"/>
    </source>
</evidence>
<evidence type="ECO:0000259" key="15">
    <source>
        <dbReference type="SMART" id="SM01098"/>
    </source>
</evidence>
<dbReference type="GO" id="GO:0004534">
    <property type="term" value="F:5'-3' RNA exonuclease activity"/>
    <property type="evidence" value="ECO:0007669"/>
    <property type="project" value="TreeGrafter"/>
</dbReference>
<feature type="domain" description="Pre-mRNA 3'-end-processing endonuclease polyadenylation factor C-term" evidence="15">
    <location>
        <begin position="479"/>
        <end position="719"/>
    </location>
</feature>
<keyword evidence="17" id="KW-1185">Reference proteome</keyword>
<dbReference type="InterPro" id="IPR022712">
    <property type="entry name" value="Beta_Casp"/>
</dbReference>
<dbReference type="SMART" id="SM01098">
    <property type="entry name" value="CPSF73-100_C"/>
    <property type="match status" value="1"/>
</dbReference>
<evidence type="ECO:0000256" key="5">
    <source>
        <dbReference type="ARBA" id="ARBA00022722"/>
    </source>
</evidence>
<dbReference type="EMBL" id="ML210347">
    <property type="protein sequence ID" value="TFK19322.1"/>
    <property type="molecule type" value="Genomic_DNA"/>
</dbReference>
<dbReference type="STRING" id="230819.A0A5C3KH11"/>
<sequence length="813" mass="89837">MADSQSLKVTMLGAGQEVGRSCCLLQYRGKTIVCDTGVHPAYSGMASLPFIDDLDWSTVDCILVTHFHLDHAAALTYITEKTNFRDGKGKVYMTHPTKAVHKFMMQDFSRMSSSTSDALFSPLDMQMSLASIIPVSAHQLINVCPGISFTPYHAGHVLGACMFLIDIAGLKILYTGDYSREEDRHLVKAELPPIRPDVLIVESTYGVHTLEGREEKEARFTSLVHSIIRRGGHVLLPAFALGRAQELLLILDDYWKKHPDLHNVPIYYASSLARKCMAVYQTYIHTMNANIRTRFAKRDNPFVFKHISNVPHARGWEKKIAEGPPCIVLASPGFMQVGPSRELFELWAPDARNGLIITGYSIEGTLARDIMTEPEDFIGLKGNTIPRKISVDYISFSAHVDYAQNSEFIQAVRAQHVVLVHGEQNTMGRLRAAMASKFKEKDEDVKIHTPRNLETLELSFRGERVAKAIGTLADKSPQSNDVLSGLLVAKDYSYTLLDPRDLRDFTGLSTCIVTQRQKIVLGVRWDLVRWHLEGMYGKVEEGLDKDGVPTMRVMGVLDVKHTQEHELTLEWDSSASNDMIADSTLALINGIDTSLASVKLTSNNHSHSHSHDHDQEHNHKHPHADLEGESSSVSRIQRLAMFLEAHFGEVELHMPDEGEDEEPEEEEEQEEREPALLVRLDEAFAQINLLSLTVTSPNEVLRKRVEAVLDMALTTVSSLTESFTSGIPVGSEDAVGQSIKESKGLSSADSGEPTSKKGDVGSGWDGEQDGDEAAVVAGDKDGTSDTKMRDGDSEAAGADEKSADIEVEPTPSS</sequence>
<feature type="compositionally biased region" description="Polar residues" evidence="12">
    <location>
        <begin position="744"/>
        <end position="753"/>
    </location>
</feature>
<dbReference type="FunFam" id="3.40.50.10890:FF:000001">
    <property type="entry name" value="Cleavage and polyadenylation specificity factor subunit 3"/>
    <property type="match status" value="1"/>
</dbReference>
<evidence type="ECO:0000313" key="16">
    <source>
        <dbReference type="EMBL" id="TFK19322.1"/>
    </source>
</evidence>
<dbReference type="InterPro" id="IPR001279">
    <property type="entry name" value="Metallo-B-lactamas"/>
</dbReference>
<gene>
    <name evidence="16" type="ORF">FA15DRAFT_674551</name>
</gene>
<evidence type="ECO:0000313" key="17">
    <source>
        <dbReference type="Proteomes" id="UP000307440"/>
    </source>
</evidence>
<evidence type="ECO:0000256" key="8">
    <source>
        <dbReference type="ARBA" id="ARBA00023242"/>
    </source>
</evidence>
<proteinExistence type="inferred from homology"/>
<reference evidence="16 17" key="1">
    <citation type="journal article" date="2019" name="Nat. Ecol. Evol.">
        <title>Megaphylogeny resolves global patterns of mushroom evolution.</title>
        <authorList>
            <person name="Varga T."/>
            <person name="Krizsan K."/>
            <person name="Foldi C."/>
            <person name="Dima B."/>
            <person name="Sanchez-Garcia M."/>
            <person name="Sanchez-Ramirez S."/>
            <person name="Szollosi G.J."/>
            <person name="Szarkandi J.G."/>
            <person name="Papp V."/>
            <person name="Albert L."/>
            <person name="Andreopoulos W."/>
            <person name="Angelini C."/>
            <person name="Antonin V."/>
            <person name="Barry K.W."/>
            <person name="Bougher N.L."/>
            <person name="Buchanan P."/>
            <person name="Buyck B."/>
            <person name="Bense V."/>
            <person name="Catcheside P."/>
            <person name="Chovatia M."/>
            <person name="Cooper J."/>
            <person name="Damon W."/>
            <person name="Desjardin D."/>
            <person name="Finy P."/>
            <person name="Geml J."/>
            <person name="Haridas S."/>
            <person name="Hughes K."/>
            <person name="Justo A."/>
            <person name="Karasinski D."/>
            <person name="Kautmanova I."/>
            <person name="Kiss B."/>
            <person name="Kocsube S."/>
            <person name="Kotiranta H."/>
            <person name="LaButti K.M."/>
            <person name="Lechner B.E."/>
            <person name="Liimatainen K."/>
            <person name="Lipzen A."/>
            <person name="Lukacs Z."/>
            <person name="Mihaltcheva S."/>
            <person name="Morgado L.N."/>
            <person name="Niskanen T."/>
            <person name="Noordeloos M.E."/>
            <person name="Ohm R.A."/>
            <person name="Ortiz-Santana B."/>
            <person name="Ovrebo C."/>
            <person name="Racz N."/>
            <person name="Riley R."/>
            <person name="Savchenko A."/>
            <person name="Shiryaev A."/>
            <person name="Soop K."/>
            <person name="Spirin V."/>
            <person name="Szebenyi C."/>
            <person name="Tomsovsky M."/>
            <person name="Tulloss R.E."/>
            <person name="Uehling J."/>
            <person name="Grigoriev I.V."/>
            <person name="Vagvolgyi C."/>
            <person name="Papp T."/>
            <person name="Martin F.M."/>
            <person name="Miettinen O."/>
            <person name="Hibbett D.S."/>
            <person name="Nagy L.G."/>
        </authorList>
    </citation>
    <scope>NUCLEOTIDE SEQUENCE [LARGE SCALE GENOMIC DNA]</scope>
    <source>
        <strain evidence="16 17">CBS 121175</strain>
    </source>
</reference>
<keyword evidence="6" id="KW-0255">Endonuclease</keyword>
<accession>A0A5C3KH11</accession>
<dbReference type="PANTHER" id="PTHR11203">
    <property type="entry name" value="CLEAVAGE AND POLYADENYLATION SPECIFICITY FACTOR FAMILY MEMBER"/>
    <property type="match status" value="1"/>
</dbReference>
<dbReference type="Gene3D" id="3.40.50.10890">
    <property type="match status" value="1"/>
</dbReference>
<organism evidence="16 17">
    <name type="scientific">Coprinopsis marcescibilis</name>
    <name type="common">Agaric fungus</name>
    <name type="synonym">Psathyrella marcescibilis</name>
    <dbReference type="NCBI Taxonomy" id="230819"/>
    <lineage>
        <taxon>Eukaryota</taxon>
        <taxon>Fungi</taxon>
        <taxon>Dikarya</taxon>
        <taxon>Basidiomycota</taxon>
        <taxon>Agaricomycotina</taxon>
        <taxon>Agaricomycetes</taxon>
        <taxon>Agaricomycetidae</taxon>
        <taxon>Agaricales</taxon>
        <taxon>Agaricineae</taxon>
        <taxon>Psathyrellaceae</taxon>
        <taxon>Coprinopsis</taxon>
    </lineage>
</organism>
<evidence type="ECO:0000256" key="3">
    <source>
        <dbReference type="ARBA" id="ARBA00018311"/>
    </source>
</evidence>
<dbReference type="Pfam" id="PF16661">
    <property type="entry name" value="Lactamase_B_6"/>
    <property type="match status" value="1"/>
</dbReference>
<dbReference type="Pfam" id="PF07521">
    <property type="entry name" value="RMMBL"/>
    <property type="match status" value="1"/>
</dbReference>
<feature type="compositionally biased region" description="Basic and acidic residues" evidence="12">
    <location>
        <begin position="778"/>
        <end position="804"/>
    </location>
</feature>
<evidence type="ECO:0000256" key="1">
    <source>
        <dbReference type="ARBA" id="ARBA00004123"/>
    </source>
</evidence>
<evidence type="ECO:0000256" key="7">
    <source>
        <dbReference type="ARBA" id="ARBA00022801"/>
    </source>
</evidence>
<feature type="domain" description="Beta-Casp" evidence="14">
    <location>
        <begin position="244"/>
        <end position="370"/>
    </location>
</feature>
<evidence type="ECO:0000259" key="13">
    <source>
        <dbReference type="SMART" id="SM00849"/>
    </source>
</evidence>
<dbReference type="InterPro" id="IPR021718">
    <property type="entry name" value="CPSF73-100_C"/>
</dbReference>
<dbReference type="GO" id="GO:0006398">
    <property type="term" value="P:mRNA 3'-end processing by stem-loop binding and cleavage"/>
    <property type="evidence" value="ECO:0007669"/>
    <property type="project" value="TreeGrafter"/>
</dbReference>
<dbReference type="GO" id="GO:0004521">
    <property type="term" value="F:RNA endonuclease activity"/>
    <property type="evidence" value="ECO:0007669"/>
    <property type="project" value="TreeGrafter"/>
</dbReference>
<comment type="subcellular location">
    <subcellularLocation>
        <location evidence="1">Nucleus</location>
    </subcellularLocation>
</comment>
<dbReference type="Pfam" id="PF10996">
    <property type="entry name" value="Beta-Casp"/>
    <property type="match status" value="1"/>
</dbReference>
<evidence type="ECO:0000259" key="14">
    <source>
        <dbReference type="SMART" id="SM01027"/>
    </source>
</evidence>
<evidence type="ECO:0000256" key="6">
    <source>
        <dbReference type="ARBA" id="ARBA00022759"/>
    </source>
</evidence>
<dbReference type="Pfam" id="PF11718">
    <property type="entry name" value="CPSF73-100_C"/>
    <property type="match status" value="1"/>
</dbReference>
<name>A0A5C3KH11_COPMA</name>
<dbReference type="SMART" id="SM00849">
    <property type="entry name" value="Lactamase_B"/>
    <property type="match status" value="1"/>
</dbReference>
<evidence type="ECO:0000256" key="10">
    <source>
        <dbReference type="ARBA" id="ARBA00069466"/>
    </source>
</evidence>
<evidence type="ECO:0000256" key="11">
    <source>
        <dbReference type="ARBA" id="ARBA00075008"/>
    </source>
</evidence>
<dbReference type="InterPro" id="IPR050698">
    <property type="entry name" value="MBL"/>
</dbReference>
<dbReference type="SUPFAM" id="SSF56281">
    <property type="entry name" value="Metallo-hydrolase/oxidoreductase"/>
    <property type="match status" value="1"/>
</dbReference>
<keyword evidence="8" id="KW-0539">Nucleus</keyword>
<keyword evidence="4" id="KW-0507">mRNA processing</keyword>
<dbReference type="Proteomes" id="UP000307440">
    <property type="component" value="Unassembled WGS sequence"/>
</dbReference>
<dbReference type="OrthoDB" id="10249535at2759"/>